<keyword evidence="1" id="KW-1133">Transmembrane helix</keyword>
<proteinExistence type="predicted"/>
<keyword evidence="3" id="KW-1185">Reference proteome</keyword>
<sequence>MVNGIALILALIYGVIAVFQVYLALGFPFGEYALGGFHRILPSHLRIVSLINCIILLLMAVLSLMKGGFLTAPEWLSLQTGLWGMTGFMFINTLVNFFSRSTKEKRVMPPISCLSGILSLILALN</sequence>
<dbReference type="EMBL" id="JACBXQ010000005">
    <property type="protein sequence ID" value="MBG9986910.1"/>
    <property type="molecule type" value="Genomic_DNA"/>
</dbReference>
<name>A0ABS0LTW0_9LACT</name>
<accession>A0ABS0LTW0</accession>
<dbReference type="Proteomes" id="UP000721415">
    <property type="component" value="Unassembled WGS sequence"/>
</dbReference>
<evidence type="ECO:0008006" key="4">
    <source>
        <dbReference type="Google" id="ProtNLM"/>
    </source>
</evidence>
<evidence type="ECO:0000256" key="1">
    <source>
        <dbReference type="SAM" id="Phobius"/>
    </source>
</evidence>
<evidence type="ECO:0000313" key="3">
    <source>
        <dbReference type="Proteomes" id="UP000721415"/>
    </source>
</evidence>
<evidence type="ECO:0000313" key="2">
    <source>
        <dbReference type="EMBL" id="MBG9986910.1"/>
    </source>
</evidence>
<comment type="caution">
    <text evidence="2">The sequence shown here is derived from an EMBL/GenBank/DDBJ whole genome shotgun (WGS) entry which is preliminary data.</text>
</comment>
<keyword evidence="1" id="KW-0472">Membrane</keyword>
<dbReference type="RefSeq" id="WP_197115830.1">
    <property type="nucleotide sequence ID" value="NZ_JACBXQ010000005.1"/>
</dbReference>
<feature type="transmembrane region" description="Helical" evidence="1">
    <location>
        <begin position="76"/>
        <end position="95"/>
    </location>
</feature>
<protein>
    <recommendedName>
        <fullName evidence="4">Integral membrane protein</fullName>
    </recommendedName>
</protein>
<feature type="transmembrane region" description="Helical" evidence="1">
    <location>
        <begin position="45"/>
        <end position="64"/>
    </location>
</feature>
<feature type="transmembrane region" description="Helical" evidence="1">
    <location>
        <begin position="6"/>
        <end position="25"/>
    </location>
</feature>
<organism evidence="2 3">
    <name type="scientific">Facklamia lactis</name>
    <dbReference type="NCBI Taxonomy" id="2749967"/>
    <lineage>
        <taxon>Bacteria</taxon>
        <taxon>Bacillati</taxon>
        <taxon>Bacillota</taxon>
        <taxon>Bacilli</taxon>
        <taxon>Lactobacillales</taxon>
        <taxon>Aerococcaceae</taxon>
        <taxon>Facklamia</taxon>
    </lineage>
</organism>
<keyword evidence="1" id="KW-0812">Transmembrane</keyword>
<reference evidence="2 3" key="1">
    <citation type="submission" date="2020-07" db="EMBL/GenBank/DDBJ databases">
        <title>Facklamia lactis sp. nov., isolated from raw milk.</title>
        <authorList>
            <person name="Doll E.V."/>
            <person name="Huptas C."/>
            <person name="Staib L."/>
            <person name="Wenning M."/>
            <person name="Scherer S."/>
        </authorList>
    </citation>
    <scope>NUCLEOTIDE SEQUENCE [LARGE SCALE GENOMIC DNA]</scope>
    <source>
        <strain evidence="2 3">DSM 111018</strain>
    </source>
</reference>
<gene>
    <name evidence="2" type="ORF">HZY91_08420</name>
</gene>